<proteinExistence type="predicted"/>
<evidence type="ECO:0000256" key="1">
    <source>
        <dbReference type="SAM" id="MobiDB-lite"/>
    </source>
</evidence>
<comment type="caution">
    <text evidence="2">The sequence shown here is derived from an EMBL/GenBank/DDBJ whole genome shotgun (WGS) entry which is preliminary data.</text>
</comment>
<dbReference type="EMBL" id="JAWDGP010001863">
    <property type="protein sequence ID" value="KAK3787528.1"/>
    <property type="molecule type" value="Genomic_DNA"/>
</dbReference>
<sequence>MKEVLESHGLVNIRQDATSAPWYHLACALTTELTVDFYLVKKTGIETLNTSSRRLEGYCFPAWTSTSLRQVSQHSTRQGSRQSGQPRMERRLLNSSPHNVLAFPRSCH</sequence>
<organism evidence="2 3">
    <name type="scientific">Elysia crispata</name>
    <name type="common">lettuce slug</name>
    <dbReference type="NCBI Taxonomy" id="231223"/>
    <lineage>
        <taxon>Eukaryota</taxon>
        <taxon>Metazoa</taxon>
        <taxon>Spiralia</taxon>
        <taxon>Lophotrochozoa</taxon>
        <taxon>Mollusca</taxon>
        <taxon>Gastropoda</taxon>
        <taxon>Heterobranchia</taxon>
        <taxon>Euthyneura</taxon>
        <taxon>Panpulmonata</taxon>
        <taxon>Sacoglossa</taxon>
        <taxon>Placobranchoidea</taxon>
        <taxon>Plakobranchidae</taxon>
        <taxon>Elysia</taxon>
    </lineage>
</organism>
<evidence type="ECO:0000313" key="3">
    <source>
        <dbReference type="Proteomes" id="UP001283361"/>
    </source>
</evidence>
<keyword evidence="3" id="KW-1185">Reference proteome</keyword>
<protein>
    <submittedName>
        <fullName evidence="2">Uncharacterized protein</fullName>
    </submittedName>
</protein>
<dbReference type="AlphaFoldDB" id="A0AAE1DZP6"/>
<evidence type="ECO:0000313" key="2">
    <source>
        <dbReference type="EMBL" id="KAK3787528.1"/>
    </source>
</evidence>
<feature type="compositionally biased region" description="Polar residues" evidence="1">
    <location>
        <begin position="70"/>
        <end position="85"/>
    </location>
</feature>
<name>A0AAE1DZP6_9GAST</name>
<accession>A0AAE1DZP6</accession>
<dbReference type="Proteomes" id="UP001283361">
    <property type="component" value="Unassembled WGS sequence"/>
</dbReference>
<feature type="region of interest" description="Disordered" evidence="1">
    <location>
        <begin position="70"/>
        <end position="98"/>
    </location>
</feature>
<gene>
    <name evidence="2" type="ORF">RRG08_014145</name>
</gene>
<reference evidence="2" key="1">
    <citation type="journal article" date="2023" name="G3 (Bethesda)">
        <title>A reference genome for the long-term kleptoplast-retaining sea slug Elysia crispata morphotype clarki.</title>
        <authorList>
            <person name="Eastman K.E."/>
            <person name="Pendleton A.L."/>
            <person name="Shaikh M.A."/>
            <person name="Suttiyut T."/>
            <person name="Ogas R."/>
            <person name="Tomko P."/>
            <person name="Gavelis G."/>
            <person name="Widhalm J.R."/>
            <person name="Wisecaver J.H."/>
        </authorList>
    </citation>
    <scope>NUCLEOTIDE SEQUENCE</scope>
    <source>
        <strain evidence="2">ECLA1</strain>
    </source>
</reference>